<sequence length="176" mass="19958">MTSKRVVVSAVNWSELYSKCPKHQLDQFRELKTKSDNLVSRITSLPESLPPINWEHYAHVVAIPGLVDKFKKQYTALSIEYPKDTSDAITKVQSQGRIMIANAKRHADACLKMKGSAEKMKAALNKLPPVDEVVPEIMVAYFGLRSERFIERRKPISLGNTAILKRSAPPIHWDFN</sequence>
<evidence type="ECO:0000313" key="12">
    <source>
        <dbReference type="WBParaSite" id="Smp_019750.1"/>
    </source>
</evidence>
<keyword evidence="7 10" id="KW-0406">Ion transport</keyword>
<dbReference type="GeneID" id="8350180"/>
<dbReference type="GO" id="GO:0015078">
    <property type="term" value="F:proton transmembrane transporter activity"/>
    <property type="evidence" value="ECO:0007669"/>
    <property type="project" value="InterPro"/>
</dbReference>
<keyword evidence="9 10" id="KW-0472">Membrane</keyword>
<evidence type="ECO:0000256" key="4">
    <source>
        <dbReference type="ARBA" id="ARBA00022547"/>
    </source>
</evidence>
<dbReference type="InterPro" id="IPR036228">
    <property type="entry name" value="ATP_synth_F0_dsu_sf_mt"/>
</dbReference>
<evidence type="ECO:0000256" key="2">
    <source>
        <dbReference type="ARBA" id="ARBA00006842"/>
    </source>
</evidence>
<comment type="subcellular location">
    <subcellularLocation>
        <location evidence="1 10">Mitochondrion inner membrane</location>
    </subcellularLocation>
</comment>
<reference evidence="12" key="2">
    <citation type="submission" date="2018-12" db="UniProtKB">
        <authorList>
            <consortium name="WormBaseParasite"/>
        </authorList>
    </citation>
    <scope>IDENTIFICATION</scope>
    <source>
        <strain evidence="12">Puerto Rican</strain>
    </source>
</reference>
<reference evidence="11" key="1">
    <citation type="journal article" date="2012" name="PLoS Negl. Trop. Dis.">
        <title>A systematically improved high quality genome and transcriptome of the human blood fluke Schistosoma mansoni.</title>
        <authorList>
            <person name="Protasio A.V."/>
            <person name="Tsai I.J."/>
            <person name="Babbage A."/>
            <person name="Nichol S."/>
            <person name="Hunt M."/>
            <person name="Aslett M.A."/>
            <person name="De Silva N."/>
            <person name="Velarde G.S."/>
            <person name="Anderson T.J."/>
            <person name="Clark R.C."/>
            <person name="Davidson C."/>
            <person name="Dillon G.P."/>
            <person name="Holroyd N.E."/>
            <person name="LoVerde P.T."/>
            <person name="Lloyd C."/>
            <person name="McQuillan J."/>
            <person name="Oliveira G."/>
            <person name="Otto T.D."/>
            <person name="Parker-Manuel S.J."/>
            <person name="Quail M.A."/>
            <person name="Wilson R.A."/>
            <person name="Zerlotini A."/>
            <person name="Dunne D.W."/>
            <person name="Berriman M."/>
        </authorList>
    </citation>
    <scope>NUCLEOTIDE SEQUENCE [LARGE SCALE GENOMIC DNA]</scope>
    <source>
        <strain evidence="11">Puerto Rican</strain>
    </source>
</reference>
<evidence type="ECO:0000256" key="3">
    <source>
        <dbReference type="ARBA" id="ARBA00022448"/>
    </source>
</evidence>
<dbReference type="PhylomeDB" id="G4LYX7"/>
<dbReference type="eggNOG" id="KOG3366">
    <property type="taxonomic scope" value="Eukaryota"/>
</dbReference>
<dbReference type="Pfam" id="PF05873">
    <property type="entry name" value="Mt_ATP-synt_D"/>
    <property type="match status" value="1"/>
</dbReference>
<dbReference type="GO" id="GO:0005743">
    <property type="term" value="C:mitochondrial inner membrane"/>
    <property type="evidence" value="ECO:0007669"/>
    <property type="project" value="UniProtKB-SubCell"/>
</dbReference>
<keyword evidence="6 10" id="KW-0999">Mitochondrion inner membrane</keyword>
<evidence type="ECO:0000256" key="6">
    <source>
        <dbReference type="ARBA" id="ARBA00022792"/>
    </source>
</evidence>
<dbReference type="GO" id="GO:0015986">
    <property type="term" value="P:proton motive force-driven ATP synthesis"/>
    <property type="evidence" value="ECO:0007669"/>
    <property type="project" value="UniProtKB-UniRule"/>
</dbReference>
<comment type="similarity">
    <text evidence="2 10">Belongs to the ATPase d subunit family.</text>
</comment>
<dbReference type="FunCoup" id="G4LYX7">
    <property type="interactions" value="1481"/>
</dbReference>
<dbReference type="WBParaSite" id="Smp_019750.1">
    <property type="protein sequence ID" value="Smp_019750.1"/>
    <property type="gene ID" value="Smp_019750"/>
</dbReference>
<keyword evidence="11" id="KW-1185">Reference proteome</keyword>
<comment type="function">
    <text evidence="10">Mitochondrial membrane ATP synthase (F(1)F(0) ATP synthase or Complex V) produces ATP from ADP in the presence of a proton gradient across the membrane which is generated by electron transport complexes of the respiratory chain. F-type ATPases consist of two structural domains, F(1) - containing the extramembraneous catalytic core, and F(0) - containing the membrane proton channel, linked together by a central stalk and a peripheral stalk. During catalysis, ATP synthesis in the catalytic domain of F(1) is coupled via a rotary mechanism of the central stalk subunits to proton translocation.</text>
</comment>
<evidence type="ECO:0000313" key="11">
    <source>
        <dbReference type="Proteomes" id="UP000008854"/>
    </source>
</evidence>
<dbReference type="GO" id="GO:0045259">
    <property type="term" value="C:proton-transporting ATP synthase complex"/>
    <property type="evidence" value="ECO:0007669"/>
    <property type="project" value="UniProtKB-KW"/>
</dbReference>
<organism evidence="11 12">
    <name type="scientific">Schistosoma mansoni</name>
    <name type="common">Blood fluke</name>
    <dbReference type="NCBI Taxonomy" id="6183"/>
    <lineage>
        <taxon>Eukaryota</taxon>
        <taxon>Metazoa</taxon>
        <taxon>Spiralia</taxon>
        <taxon>Lophotrochozoa</taxon>
        <taxon>Platyhelminthes</taxon>
        <taxon>Trematoda</taxon>
        <taxon>Digenea</taxon>
        <taxon>Strigeidida</taxon>
        <taxon>Schistosomatoidea</taxon>
        <taxon>Schistosomatidae</taxon>
        <taxon>Schistosoma</taxon>
    </lineage>
</organism>
<dbReference type="AlphaFoldDB" id="G4LYX7"/>
<dbReference type="KEGG" id="smm:Smp_019750.1"/>
<protein>
    <recommendedName>
        <fullName evidence="10">ATP synthase subunit d, mitochondrial</fullName>
    </recommendedName>
</protein>
<dbReference type="InterPro" id="IPR008689">
    <property type="entry name" value="ATP_synth_F0_dsu_mt"/>
</dbReference>
<dbReference type="PANTHER" id="PTHR12700">
    <property type="entry name" value="ATP SYNTHASE SUBUNIT D, MITOCHONDRIAL"/>
    <property type="match status" value="1"/>
</dbReference>
<dbReference type="OMA" id="PPFDEMI"/>
<accession>G4LYX7</accession>
<dbReference type="SUPFAM" id="SSF161065">
    <property type="entry name" value="ATP synthase D chain-like"/>
    <property type="match status" value="1"/>
</dbReference>
<dbReference type="STRING" id="6183.G4LYX7"/>
<keyword evidence="8 10" id="KW-0496">Mitochondrion</keyword>
<evidence type="ECO:0000256" key="8">
    <source>
        <dbReference type="ARBA" id="ARBA00023128"/>
    </source>
</evidence>
<evidence type="ECO:0000256" key="5">
    <source>
        <dbReference type="ARBA" id="ARBA00022781"/>
    </source>
</evidence>
<dbReference type="PIRSF" id="PIRSF005514">
    <property type="entry name" value="ATPase_F0_D_mt"/>
    <property type="match status" value="1"/>
</dbReference>
<evidence type="ECO:0000256" key="1">
    <source>
        <dbReference type="ARBA" id="ARBA00004273"/>
    </source>
</evidence>
<keyword evidence="5 10" id="KW-0375">Hydrogen ion transport</keyword>
<dbReference type="InParanoid" id="G4LYX7"/>
<keyword evidence="3 10" id="KW-0813">Transport</keyword>
<proteinExistence type="inferred from homology"/>
<dbReference type="OrthoDB" id="35799at2759"/>
<evidence type="ECO:0000256" key="7">
    <source>
        <dbReference type="ARBA" id="ARBA00023065"/>
    </source>
</evidence>
<keyword evidence="4" id="KW-0138">CF(0)</keyword>
<dbReference type="CTD" id="8350180"/>
<dbReference type="Proteomes" id="UP000008854">
    <property type="component" value="Unassembled WGS sequence"/>
</dbReference>
<dbReference type="RefSeq" id="XP_018646454.1">
    <property type="nucleotide sequence ID" value="XM_018788997.1"/>
</dbReference>
<evidence type="ECO:0000256" key="10">
    <source>
        <dbReference type="PIRNR" id="PIRNR005514"/>
    </source>
</evidence>
<evidence type="ECO:0000256" key="9">
    <source>
        <dbReference type="ARBA" id="ARBA00023136"/>
    </source>
</evidence>
<dbReference type="Gene3D" id="6.10.280.70">
    <property type="match status" value="1"/>
</dbReference>
<name>G4LYX7_SCHMA</name>